<protein>
    <submittedName>
        <fullName evidence="1">Uncharacterized protein</fullName>
    </submittedName>
</protein>
<dbReference type="AlphaFoldDB" id="A0AAV4TFN5"/>
<evidence type="ECO:0000313" key="1">
    <source>
        <dbReference type="EMBL" id="GIY44197.1"/>
    </source>
</evidence>
<dbReference type="Proteomes" id="UP001054837">
    <property type="component" value="Unassembled WGS sequence"/>
</dbReference>
<evidence type="ECO:0000313" key="2">
    <source>
        <dbReference type="Proteomes" id="UP001054837"/>
    </source>
</evidence>
<keyword evidence="2" id="KW-1185">Reference proteome</keyword>
<comment type="caution">
    <text evidence="1">The sequence shown here is derived from an EMBL/GenBank/DDBJ whole genome shotgun (WGS) entry which is preliminary data.</text>
</comment>
<sequence length="141" mass="16307">MEYALKYTVLEVNKLMNVDLLLSCRYSALRLVIVHPRKHGICSKIYRIRGKQAYECSLTSIFADICALRLVIVHPRKHGICSKIYRIRGKTNMNVDLLLSCRYSALRLVIVHPRKHGICSKIYRIRGKQAYECSLTSILQI</sequence>
<dbReference type="EMBL" id="BPLQ01009476">
    <property type="protein sequence ID" value="GIY44197.1"/>
    <property type="molecule type" value="Genomic_DNA"/>
</dbReference>
<reference evidence="1 2" key="1">
    <citation type="submission" date="2021-06" db="EMBL/GenBank/DDBJ databases">
        <title>Caerostris darwini draft genome.</title>
        <authorList>
            <person name="Kono N."/>
            <person name="Arakawa K."/>
        </authorList>
    </citation>
    <scope>NUCLEOTIDE SEQUENCE [LARGE SCALE GENOMIC DNA]</scope>
</reference>
<gene>
    <name evidence="1" type="ORF">CDAR_238651</name>
</gene>
<accession>A0AAV4TFN5</accession>
<name>A0AAV4TFN5_9ARAC</name>
<proteinExistence type="predicted"/>
<organism evidence="1 2">
    <name type="scientific">Caerostris darwini</name>
    <dbReference type="NCBI Taxonomy" id="1538125"/>
    <lineage>
        <taxon>Eukaryota</taxon>
        <taxon>Metazoa</taxon>
        <taxon>Ecdysozoa</taxon>
        <taxon>Arthropoda</taxon>
        <taxon>Chelicerata</taxon>
        <taxon>Arachnida</taxon>
        <taxon>Araneae</taxon>
        <taxon>Araneomorphae</taxon>
        <taxon>Entelegynae</taxon>
        <taxon>Araneoidea</taxon>
        <taxon>Araneidae</taxon>
        <taxon>Caerostris</taxon>
    </lineage>
</organism>